<evidence type="ECO:0000256" key="1">
    <source>
        <dbReference type="SAM" id="MobiDB-lite"/>
    </source>
</evidence>
<dbReference type="KEGG" id="teq:TEQUI_1271"/>
<feature type="region of interest" description="Disordered" evidence="1">
    <location>
        <begin position="89"/>
        <end position="113"/>
    </location>
</feature>
<accession>A0A654KIA8</accession>
<evidence type="ECO:0008006" key="4">
    <source>
        <dbReference type="Google" id="ProtNLM"/>
    </source>
</evidence>
<protein>
    <recommendedName>
        <fullName evidence="4">Lipoprotein</fullName>
    </recommendedName>
</protein>
<dbReference type="PROSITE" id="PS51257">
    <property type="entry name" value="PROKAR_LIPOPROTEIN"/>
    <property type="match status" value="1"/>
</dbReference>
<reference evidence="2 3" key="1">
    <citation type="journal article" date="2011" name="J. Bacteriol.">
        <title>Genome sequence of Taylorella equigenitalis MCE9, the causative agent of contagious equine metritis.</title>
        <authorList>
            <person name="Hebert L."/>
            <person name="Moumen B."/>
            <person name="Duquesne F."/>
            <person name="Breuil M.F."/>
            <person name="Laugier C."/>
            <person name="Batto J.M."/>
            <person name="Renault P."/>
            <person name="Petry S."/>
        </authorList>
    </citation>
    <scope>NUCLEOTIDE SEQUENCE [LARGE SCALE GENOMIC DNA]</scope>
    <source>
        <strain evidence="2 3">MCE9</strain>
    </source>
</reference>
<proteinExistence type="predicted"/>
<dbReference type="Proteomes" id="UP000007472">
    <property type="component" value="Chromosome"/>
</dbReference>
<evidence type="ECO:0000313" key="2">
    <source>
        <dbReference type="EMBL" id="ADU92191.1"/>
    </source>
</evidence>
<sequence>MRKIYIIALAGFLTACQVGTGIDLSNKENYGLKCSAGPNSQPNWEGCMVSAKRICAPLRVVNVKKLNPVGSGSKDDGYFMTFTCANSNTLPQNQVNNSSNVAPITSATSTPAN</sequence>
<gene>
    <name evidence="2" type="ordered locus">TEQUI_1271</name>
</gene>
<dbReference type="EMBL" id="CP002456">
    <property type="protein sequence ID" value="ADU92191.1"/>
    <property type="molecule type" value="Genomic_DNA"/>
</dbReference>
<evidence type="ECO:0000313" key="3">
    <source>
        <dbReference type="Proteomes" id="UP000007472"/>
    </source>
</evidence>
<dbReference type="AlphaFoldDB" id="A0A654KIA8"/>
<name>A0A654KIA8_TAYEM</name>
<organism evidence="2 3">
    <name type="scientific">Taylorella equigenitalis (strain MCE9)</name>
    <dbReference type="NCBI Taxonomy" id="937774"/>
    <lineage>
        <taxon>Bacteria</taxon>
        <taxon>Pseudomonadati</taxon>
        <taxon>Pseudomonadota</taxon>
        <taxon>Betaproteobacteria</taxon>
        <taxon>Burkholderiales</taxon>
        <taxon>Alcaligenaceae</taxon>
        <taxon>Taylorella</taxon>
    </lineage>
</organism>